<dbReference type="AlphaFoldDB" id="A0A9J6H7Q8"/>
<feature type="region of interest" description="Disordered" evidence="1">
    <location>
        <begin position="47"/>
        <end position="140"/>
    </location>
</feature>
<organism evidence="2 3">
    <name type="scientific">Haemaphysalis longicornis</name>
    <name type="common">Bush tick</name>
    <dbReference type="NCBI Taxonomy" id="44386"/>
    <lineage>
        <taxon>Eukaryota</taxon>
        <taxon>Metazoa</taxon>
        <taxon>Ecdysozoa</taxon>
        <taxon>Arthropoda</taxon>
        <taxon>Chelicerata</taxon>
        <taxon>Arachnida</taxon>
        <taxon>Acari</taxon>
        <taxon>Parasitiformes</taxon>
        <taxon>Ixodida</taxon>
        <taxon>Ixodoidea</taxon>
        <taxon>Ixodidae</taxon>
        <taxon>Haemaphysalinae</taxon>
        <taxon>Haemaphysalis</taxon>
    </lineage>
</organism>
<feature type="compositionally biased region" description="Acidic residues" evidence="1">
    <location>
        <begin position="127"/>
        <end position="140"/>
    </location>
</feature>
<dbReference type="EMBL" id="JABSTR010001244">
    <property type="protein sequence ID" value="KAH9383742.1"/>
    <property type="molecule type" value="Genomic_DNA"/>
</dbReference>
<reference evidence="2 3" key="1">
    <citation type="journal article" date="2020" name="Cell">
        <title>Large-Scale Comparative Analyses of Tick Genomes Elucidate Their Genetic Diversity and Vector Capacities.</title>
        <authorList>
            <consortium name="Tick Genome and Microbiome Consortium (TIGMIC)"/>
            <person name="Jia N."/>
            <person name="Wang J."/>
            <person name="Shi W."/>
            <person name="Du L."/>
            <person name="Sun Y."/>
            <person name="Zhan W."/>
            <person name="Jiang J.F."/>
            <person name="Wang Q."/>
            <person name="Zhang B."/>
            <person name="Ji P."/>
            <person name="Bell-Sakyi L."/>
            <person name="Cui X.M."/>
            <person name="Yuan T.T."/>
            <person name="Jiang B.G."/>
            <person name="Yang W.F."/>
            <person name="Lam T.T."/>
            <person name="Chang Q.C."/>
            <person name="Ding S.J."/>
            <person name="Wang X.J."/>
            <person name="Zhu J.G."/>
            <person name="Ruan X.D."/>
            <person name="Zhao L."/>
            <person name="Wei J.T."/>
            <person name="Ye R.Z."/>
            <person name="Que T.C."/>
            <person name="Du C.H."/>
            <person name="Zhou Y.H."/>
            <person name="Cheng J.X."/>
            <person name="Dai P.F."/>
            <person name="Guo W.B."/>
            <person name="Han X.H."/>
            <person name="Huang E.J."/>
            <person name="Li L.F."/>
            <person name="Wei W."/>
            <person name="Gao Y.C."/>
            <person name="Liu J.Z."/>
            <person name="Shao H.Z."/>
            <person name="Wang X."/>
            <person name="Wang C.C."/>
            <person name="Yang T.C."/>
            <person name="Huo Q.B."/>
            <person name="Li W."/>
            <person name="Chen H.Y."/>
            <person name="Chen S.E."/>
            <person name="Zhou L.G."/>
            <person name="Ni X.B."/>
            <person name="Tian J.H."/>
            <person name="Sheng Y."/>
            <person name="Liu T."/>
            <person name="Pan Y.S."/>
            <person name="Xia L.Y."/>
            <person name="Li J."/>
            <person name="Zhao F."/>
            <person name="Cao W.C."/>
        </authorList>
    </citation>
    <scope>NUCLEOTIDE SEQUENCE [LARGE SCALE GENOMIC DNA]</scope>
    <source>
        <strain evidence="2">HaeL-2018</strain>
    </source>
</reference>
<name>A0A9J6H7Q8_HAELO</name>
<feature type="compositionally biased region" description="Low complexity" evidence="1">
    <location>
        <begin position="65"/>
        <end position="82"/>
    </location>
</feature>
<gene>
    <name evidence="2" type="ORF">HPB48_025508</name>
</gene>
<dbReference type="Proteomes" id="UP000821853">
    <property type="component" value="Unassembled WGS sequence"/>
</dbReference>
<proteinExistence type="predicted"/>
<evidence type="ECO:0000256" key="1">
    <source>
        <dbReference type="SAM" id="MobiDB-lite"/>
    </source>
</evidence>
<sequence>MRARCLATLGLAAPPTDAANHAAEAAAATPGLHSAWPWEKIAGRVPSPRIYNAARGTDQGKGPRPANGAAAPSPKSASALVAGHAPGHYSARRRKLSHGRVGKRPGRGARVSVGGTRAMRRTVGDMMDSECDEDDASSRG</sequence>
<feature type="compositionally biased region" description="Basic residues" evidence="1">
    <location>
        <begin position="90"/>
        <end position="107"/>
    </location>
</feature>
<keyword evidence="3" id="KW-1185">Reference proteome</keyword>
<protein>
    <submittedName>
        <fullName evidence="2">Uncharacterized protein</fullName>
    </submittedName>
</protein>
<comment type="caution">
    <text evidence="2">The sequence shown here is derived from an EMBL/GenBank/DDBJ whole genome shotgun (WGS) entry which is preliminary data.</text>
</comment>
<dbReference type="VEuPathDB" id="VectorBase:HLOH_062461"/>
<evidence type="ECO:0000313" key="3">
    <source>
        <dbReference type="Proteomes" id="UP000821853"/>
    </source>
</evidence>
<evidence type="ECO:0000313" key="2">
    <source>
        <dbReference type="EMBL" id="KAH9383742.1"/>
    </source>
</evidence>
<accession>A0A9J6H7Q8</accession>